<evidence type="ECO:0000256" key="8">
    <source>
        <dbReference type="ARBA" id="ARBA00010046"/>
    </source>
</evidence>
<evidence type="ECO:0000256" key="17">
    <source>
        <dbReference type="ARBA" id="ARBA00023002"/>
    </source>
</evidence>
<keyword evidence="18" id="KW-0520">NAD</keyword>
<evidence type="ECO:0000256" key="16">
    <source>
        <dbReference type="ARBA" id="ARBA00022857"/>
    </source>
</evidence>
<proteinExistence type="inferred from homology"/>
<dbReference type="CDD" id="cd04921">
    <property type="entry name" value="ACT_AKi-HSDH-ThrA-like_1"/>
    <property type="match status" value="1"/>
</dbReference>
<evidence type="ECO:0000313" key="28">
    <source>
        <dbReference type="EMBL" id="KAK4538140.1"/>
    </source>
</evidence>
<dbReference type="Gene3D" id="3.30.2130.10">
    <property type="entry name" value="VC0802-like"/>
    <property type="match status" value="1"/>
</dbReference>
<comment type="cofactor">
    <cofactor evidence="1">
        <name>a metal cation</name>
        <dbReference type="ChEBI" id="CHEBI:25213"/>
    </cofactor>
</comment>
<dbReference type="InterPro" id="IPR002912">
    <property type="entry name" value="ACT_dom"/>
</dbReference>
<dbReference type="GO" id="GO:0004412">
    <property type="term" value="F:homoserine dehydrogenase activity"/>
    <property type="evidence" value="ECO:0007669"/>
    <property type="project" value="UniProtKB-EC"/>
</dbReference>
<evidence type="ECO:0000313" key="29">
    <source>
        <dbReference type="Proteomes" id="UP001301350"/>
    </source>
</evidence>
<evidence type="ECO:0000256" key="26">
    <source>
        <dbReference type="SAM" id="MobiDB-lite"/>
    </source>
</evidence>
<name>A0AAV9J1E3_CYACA</name>
<evidence type="ECO:0000259" key="27">
    <source>
        <dbReference type="PROSITE" id="PS51671"/>
    </source>
</evidence>
<dbReference type="InterPro" id="IPR036291">
    <property type="entry name" value="NAD(P)-bd_dom_sf"/>
</dbReference>
<evidence type="ECO:0000256" key="21">
    <source>
        <dbReference type="ARBA" id="ARBA00023167"/>
    </source>
</evidence>
<dbReference type="InterPro" id="IPR005106">
    <property type="entry name" value="Asp/hSer_DH_NAD-bd"/>
</dbReference>
<evidence type="ECO:0000256" key="5">
    <source>
        <dbReference type="ARBA" id="ARBA00005062"/>
    </source>
</evidence>
<dbReference type="CDD" id="cd04243">
    <property type="entry name" value="AAK_AK-HSDH-like"/>
    <property type="match status" value="1"/>
</dbReference>
<evidence type="ECO:0000256" key="20">
    <source>
        <dbReference type="ARBA" id="ARBA00023154"/>
    </source>
</evidence>
<feature type="domain" description="ACT" evidence="27">
    <location>
        <begin position="508"/>
        <end position="583"/>
    </location>
</feature>
<dbReference type="AlphaFoldDB" id="A0AAV9J1E3"/>
<dbReference type="FunFam" id="3.30.2130.10:FF:000001">
    <property type="entry name" value="Bifunctional aspartokinase/homoserine dehydrogenase"/>
    <property type="match status" value="1"/>
</dbReference>
<dbReference type="GO" id="GO:0050661">
    <property type="term" value="F:NADP binding"/>
    <property type="evidence" value="ECO:0007669"/>
    <property type="project" value="InterPro"/>
</dbReference>
<keyword evidence="11" id="KW-0791">Threonine biosynthesis</keyword>
<keyword evidence="9" id="KW-0028">Amino-acid biosynthesis</keyword>
<dbReference type="Gene3D" id="3.30.360.10">
    <property type="entry name" value="Dihydrodipicolinate Reductase, domain 2"/>
    <property type="match status" value="1"/>
</dbReference>
<evidence type="ECO:0000256" key="18">
    <source>
        <dbReference type="ARBA" id="ARBA00023027"/>
    </source>
</evidence>
<keyword evidence="12" id="KW-0479">Metal-binding</keyword>
<sequence length="1021" mass="109106">MLPTRVSYSDSAGVAWIQTPVGVGGRPVTGRRGGLVLQGRGRGRTALSSRLHLRQSAGFWGTPCFSGTQPAAAVSPSHTPSLWKLQASAAPTVPSDAAMRQGRDRASSVAERSYRGAHYFVHKFGGSSLADASCFHQVTRVLESVAVADQAEVQPAAGSSRPLPCRAIVVVSAVAGVTNALEEALQCAVSRDRDAHYLEKLEQLREQHESLARTLLSSAEARQPFLATLSSAMTDLQDLLRAAYISRSASDAVKDLVLGYGELWSAQLLWALLREQRSGRESQDGSGGNASAATTGSVAWLDARNVIVAHRIPNLPPERKGIDWPASQRLFDEWMGQHASAGTIVVTGFIASDSEQHMPTTLGRNGSDLSASIFARLVHSPACTIWTDVDGVYSADPRAVPDAVVIPRVSFKEAAELAYFGAKVLHPDTLAPVLQTGIPVRIRNTFRPERSGTEIGPSPPKNADAAAATDAADGNSHDGKLAARKAALGITAGVKGFTSVRDISVLNVEGAGMIGVPGIAGRAFSALYEADVSVVLIAQASSEFSICLAVPGRDGDRAAEALRRAFRFELADGIINSIELIPQCSIVAMVGENMQFQPGVSSRLFASLAKAGVNIRAIAQGSSEHNISVVVFASDERQALRAAHAAFYLGDHAISVGILGPGLVGGTLVDQIREQRAKLRDESGVDFRIRAVANRTHMLLLRGAEDGVSDGDLDAQWRELFQARGEPLQMDRFVAHVNDGTLPHAVVADCTASEEIGARYVEWLRAGVNIVTPNKRANTASMEYYHALREAQRARNTHFFYEANVGAGLPIITSVRDLLRTGDAFLTIEGIFSGTLSYIFNEFDGSRPFSEIVQRAKELGYTEPDPREDLAGMDVARKVVILGREVGLRVELSDIAVQSLVPESLSQESGVSIEEFMRRLPEHDEQLGQLASEARQEGKVLRYVGVVDVQAGRCAVELRRYPATHPFGSLQGSDNIVSFRTVRYDAQPLVVRGPGAGAAVTAAGVFADLLRLAAHLGAPSG</sequence>
<evidence type="ECO:0000256" key="4">
    <source>
        <dbReference type="ARBA" id="ARBA00005056"/>
    </source>
</evidence>
<dbReference type="Gene3D" id="3.40.50.720">
    <property type="entry name" value="NAD(P)-binding Rossmann-like Domain"/>
    <property type="match status" value="1"/>
</dbReference>
<comment type="pathway">
    <text evidence="5">Amino-acid biosynthesis; L-methionine biosynthesis via de novo pathway; L-homoserine from L-aspartate: step 3/3.</text>
</comment>
<evidence type="ECO:0000256" key="9">
    <source>
        <dbReference type="ARBA" id="ARBA00022605"/>
    </source>
</evidence>
<dbReference type="InterPro" id="IPR054352">
    <property type="entry name" value="ACT_Aspartokinase"/>
</dbReference>
<keyword evidence="14" id="KW-0418">Kinase</keyword>
<feature type="region of interest" description="Disordered" evidence="26">
    <location>
        <begin position="447"/>
        <end position="477"/>
    </location>
</feature>
<dbReference type="GO" id="GO:0046872">
    <property type="term" value="F:metal ion binding"/>
    <property type="evidence" value="ECO:0007669"/>
    <property type="project" value="UniProtKB-KW"/>
</dbReference>
<feature type="domain" description="ACT" evidence="27">
    <location>
        <begin position="589"/>
        <end position="661"/>
    </location>
</feature>
<keyword evidence="29" id="KW-1185">Reference proteome</keyword>
<evidence type="ECO:0000256" key="19">
    <source>
        <dbReference type="ARBA" id="ARBA00023053"/>
    </source>
</evidence>
<evidence type="ECO:0000256" key="15">
    <source>
        <dbReference type="ARBA" id="ARBA00022840"/>
    </source>
</evidence>
<dbReference type="InterPro" id="IPR001048">
    <property type="entry name" value="Asp/Glu/Uridylate_kinase"/>
</dbReference>
<evidence type="ECO:0000256" key="14">
    <source>
        <dbReference type="ARBA" id="ARBA00022777"/>
    </source>
</evidence>
<comment type="pathway">
    <text evidence="3">Amino-acid biosynthesis; L-methionine biosynthesis via de novo pathway; L-homoserine from L-aspartate: step 1/3.</text>
</comment>
<evidence type="ECO:0000256" key="25">
    <source>
        <dbReference type="ARBA" id="ARBA00048841"/>
    </source>
</evidence>
<dbReference type="GO" id="GO:0009085">
    <property type="term" value="P:lysine biosynthetic process"/>
    <property type="evidence" value="ECO:0007669"/>
    <property type="project" value="UniProtKB-KW"/>
</dbReference>
<dbReference type="Pfam" id="PF00696">
    <property type="entry name" value="AA_kinase"/>
    <property type="match status" value="1"/>
</dbReference>
<dbReference type="GO" id="GO:0009090">
    <property type="term" value="P:homoserine biosynthetic process"/>
    <property type="evidence" value="ECO:0007669"/>
    <property type="project" value="TreeGrafter"/>
</dbReference>
<dbReference type="GO" id="GO:0005524">
    <property type="term" value="F:ATP binding"/>
    <property type="evidence" value="ECO:0007669"/>
    <property type="project" value="UniProtKB-KW"/>
</dbReference>
<dbReference type="Pfam" id="PF22468">
    <property type="entry name" value="ACT_9"/>
    <property type="match status" value="2"/>
</dbReference>
<dbReference type="SUPFAM" id="SSF55021">
    <property type="entry name" value="ACT-like"/>
    <property type="match status" value="2"/>
</dbReference>
<dbReference type="EMBL" id="JANCYW010000016">
    <property type="protein sequence ID" value="KAK4538140.1"/>
    <property type="molecule type" value="Genomic_DNA"/>
</dbReference>
<dbReference type="InterPro" id="IPR001341">
    <property type="entry name" value="Asp_kinase"/>
</dbReference>
<dbReference type="InterPro" id="IPR018042">
    <property type="entry name" value="Aspartate_kinase_CS"/>
</dbReference>
<dbReference type="InterPro" id="IPR045865">
    <property type="entry name" value="ACT-like_dom_sf"/>
</dbReference>
<evidence type="ECO:0000256" key="12">
    <source>
        <dbReference type="ARBA" id="ARBA00022723"/>
    </source>
</evidence>
<dbReference type="NCBIfam" id="NF006959">
    <property type="entry name" value="PRK09436.1"/>
    <property type="match status" value="1"/>
</dbReference>
<dbReference type="Gene3D" id="3.40.1160.10">
    <property type="entry name" value="Acetylglutamate kinase-like"/>
    <property type="match status" value="1"/>
</dbReference>
<evidence type="ECO:0000256" key="1">
    <source>
        <dbReference type="ARBA" id="ARBA00001920"/>
    </source>
</evidence>
<dbReference type="PROSITE" id="PS01042">
    <property type="entry name" value="HOMOSER_DHGENASE"/>
    <property type="match status" value="1"/>
</dbReference>
<dbReference type="GO" id="GO:0009088">
    <property type="term" value="P:threonine biosynthetic process"/>
    <property type="evidence" value="ECO:0007669"/>
    <property type="project" value="UniProtKB-KW"/>
</dbReference>
<evidence type="ECO:0000256" key="10">
    <source>
        <dbReference type="ARBA" id="ARBA00022679"/>
    </source>
</evidence>
<evidence type="ECO:0000256" key="3">
    <source>
        <dbReference type="ARBA" id="ARBA00004986"/>
    </source>
</evidence>
<organism evidence="28 29">
    <name type="scientific">Cyanidium caldarium</name>
    <name type="common">Red alga</name>
    <dbReference type="NCBI Taxonomy" id="2771"/>
    <lineage>
        <taxon>Eukaryota</taxon>
        <taxon>Rhodophyta</taxon>
        <taxon>Bangiophyceae</taxon>
        <taxon>Cyanidiales</taxon>
        <taxon>Cyanidiaceae</taxon>
        <taxon>Cyanidium</taxon>
    </lineage>
</organism>
<reference evidence="28 29" key="1">
    <citation type="submission" date="2022-07" db="EMBL/GenBank/DDBJ databases">
        <title>Genome-wide signatures of adaptation to extreme environments.</title>
        <authorList>
            <person name="Cho C.H."/>
            <person name="Yoon H.S."/>
        </authorList>
    </citation>
    <scope>NUCLEOTIDE SEQUENCE [LARGE SCALE GENOMIC DNA]</scope>
    <source>
        <strain evidence="28 29">DBV 063 E5</strain>
    </source>
</reference>
<keyword evidence="17" id="KW-0560">Oxidoreductase</keyword>
<dbReference type="GO" id="GO:0004072">
    <property type="term" value="F:aspartate kinase activity"/>
    <property type="evidence" value="ECO:0007669"/>
    <property type="project" value="UniProtKB-EC"/>
</dbReference>
<evidence type="ECO:0000256" key="6">
    <source>
        <dbReference type="ARBA" id="ARBA00005139"/>
    </source>
</evidence>
<dbReference type="Pfam" id="PF00742">
    <property type="entry name" value="Homoserine_dh"/>
    <property type="match status" value="1"/>
</dbReference>
<dbReference type="SUPFAM" id="SSF53633">
    <property type="entry name" value="Carbamate kinase-like"/>
    <property type="match status" value="1"/>
</dbReference>
<comment type="similarity">
    <text evidence="8">In the N-terminal section; belongs to the aspartokinase family.</text>
</comment>
<dbReference type="PANTHER" id="PTHR43070">
    <property type="match status" value="1"/>
</dbReference>
<dbReference type="PROSITE" id="PS00324">
    <property type="entry name" value="ASPARTOKINASE"/>
    <property type="match status" value="1"/>
</dbReference>
<evidence type="ECO:0000256" key="2">
    <source>
        <dbReference type="ARBA" id="ARBA00004766"/>
    </source>
</evidence>
<dbReference type="InterPro" id="IPR001342">
    <property type="entry name" value="HDH_cat"/>
</dbReference>
<keyword evidence="21" id="KW-0486">Methionine biosynthesis</keyword>
<evidence type="ECO:0000256" key="7">
    <source>
        <dbReference type="ARBA" id="ARBA00007952"/>
    </source>
</evidence>
<comment type="pathway">
    <text evidence="6">Amino-acid biosynthesis; L-threonine biosynthesis; L-threonine from L-aspartate: step 1/5.</text>
</comment>
<dbReference type="InterPro" id="IPR019811">
    <property type="entry name" value="HDH_CS"/>
</dbReference>
<dbReference type="Proteomes" id="UP001301350">
    <property type="component" value="Unassembled WGS sequence"/>
</dbReference>
<dbReference type="PROSITE" id="PS51671">
    <property type="entry name" value="ACT"/>
    <property type="match status" value="2"/>
</dbReference>
<comment type="catalytic activity">
    <reaction evidence="25">
        <text>L-homoserine + NADP(+) = L-aspartate 4-semialdehyde + NADPH + H(+)</text>
        <dbReference type="Rhea" id="RHEA:15761"/>
        <dbReference type="ChEBI" id="CHEBI:15378"/>
        <dbReference type="ChEBI" id="CHEBI:57476"/>
        <dbReference type="ChEBI" id="CHEBI:57783"/>
        <dbReference type="ChEBI" id="CHEBI:58349"/>
        <dbReference type="ChEBI" id="CHEBI:537519"/>
        <dbReference type="EC" id="1.1.1.3"/>
    </reaction>
    <physiologicalReaction direction="right-to-left" evidence="25">
        <dbReference type="Rhea" id="RHEA:15763"/>
    </physiologicalReaction>
</comment>
<dbReference type="FunFam" id="3.40.50.720:FF:000083">
    <property type="entry name" value="Bifunctional aspartokinase/homoserine dehydrogenase"/>
    <property type="match status" value="1"/>
</dbReference>
<comment type="pathway">
    <text evidence="4">Amino-acid biosynthesis; L-threonine biosynthesis; L-threonine from L-aspartate: step 3/5.</text>
</comment>
<keyword evidence="20" id="KW-0457">Lysine biosynthesis</keyword>
<comment type="function">
    <text evidence="23">Bifunctional aspartate kinase and homoserine dehydrogenase that catalyzes the first and the third steps toward the synthesis of lysine, methionine and threonine from aspartate.</text>
</comment>
<keyword evidence="22" id="KW-0511">Multifunctional enzyme</keyword>
<comment type="similarity">
    <text evidence="7">In the C-terminal section; belongs to the homoserine dehydrogenase family.</text>
</comment>
<dbReference type="PANTHER" id="PTHR43070:SF5">
    <property type="entry name" value="HOMOSERINE DEHYDROGENASE"/>
    <property type="match status" value="1"/>
</dbReference>
<comment type="pathway">
    <text evidence="2">Amino-acid biosynthesis; L-lysine biosynthesis via DAP pathway; (S)-tetrahydrodipicolinate from L-aspartate: step 1/4.</text>
</comment>
<comment type="caution">
    <text evidence="28">The sequence shown here is derived from an EMBL/GenBank/DDBJ whole genome shotgun (WGS) entry which is preliminary data.</text>
</comment>
<dbReference type="SUPFAM" id="SSF55347">
    <property type="entry name" value="Glyceraldehyde-3-phosphate dehydrogenase-like, C-terminal domain"/>
    <property type="match status" value="1"/>
</dbReference>
<evidence type="ECO:0000256" key="23">
    <source>
        <dbReference type="ARBA" id="ARBA00044938"/>
    </source>
</evidence>
<evidence type="ECO:0000256" key="24">
    <source>
        <dbReference type="ARBA" id="ARBA00048561"/>
    </source>
</evidence>
<dbReference type="InterPro" id="IPR011147">
    <property type="entry name" value="Bifunc_Aspkin/hSer_DH"/>
</dbReference>
<evidence type="ECO:0000256" key="11">
    <source>
        <dbReference type="ARBA" id="ARBA00022697"/>
    </source>
</evidence>
<keyword evidence="13" id="KW-0547">Nucleotide-binding</keyword>
<dbReference type="NCBIfam" id="TIGR00657">
    <property type="entry name" value="asp_kinases"/>
    <property type="match status" value="1"/>
</dbReference>
<dbReference type="FunFam" id="3.30.360.10:FF:000006">
    <property type="entry name" value="Bifunctional aspartokinase/homoserine dehydrogenase"/>
    <property type="match status" value="1"/>
</dbReference>
<dbReference type="GO" id="GO:0009086">
    <property type="term" value="P:methionine biosynthetic process"/>
    <property type="evidence" value="ECO:0007669"/>
    <property type="project" value="UniProtKB-KW"/>
</dbReference>
<comment type="catalytic activity">
    <reaction evidence="24">
        <text>L-aspartate + ATP = 4-phospho-L-aspartate + ADP</text>
        <dbReference type="Rhea" id="RHEA:23776"/>
        <dbReference type="ChEBI" id="CHEBI:29991"/>
        <dbReference type="ChEBI" id="CHEBI:30616"/>
        <dbReference type="ChEBI" id="CHEBI:57535"/>
        <dbReference type="ChEBI" id="CHEBI:456216"/>
        <dbReference type="EC" id="2.7.2.4"/>
    </reaction>
    <physiologicalReaction direction="left-to-right" evidence="24">
        <dbReference type="Rhea" id="RHEA:23777"/>
    </physiologicalReaction>
</comment>
<accession>A0AAV9J1E3</accession>
<dbReference type="SUPFAM" id="SSF51735">
    <property type="entry name" value="NAD(P)-binding Rossmann-fold domains"/>
    <property type="match status" value="1"/>
</dbReference>
<dbReference type="Pfam" id="PF03447">
    <property type="entry name" value="NAD_binding_3"/>
    <property type="match status" value="1"/>
</dbReference>
<gene>
    <name evidence="28" type="ORF">CDCA_CDCA16G4165</name>
</gene>
<protein>
    <recommendedName>
        <fullName evidence="27">ACT domain-containing protein</fullName>
    </recommendedName>
</protein>
<evidence type="ECO:0000256" key="13">
    <source>
        <dbReference type="ARBA" id="ARBA00022741"/>
    </source>
</evidence>
<dbReference type="InterPro" id="IPR036393">
    <property type="entry name" value="AceGlu_kinase-like_sf"/>
</dbReference>
<keyword evidence="16" id="KW-0521">NADP</keyword>
<keyword evidence="19" id="KW-0915">Sodium</keyword>
<evidence type="ECO:0000256" key="22">
    <source>
        <dbReference type="ARBA" id="ARBA00023268"/>
    </source>
</evidence>
<keyword evidence="10" id="KW-0808">Transferase</keyword>
<keyword evidence="15" id="KW-0067">ATP-binding</keyword>
<feature type="compositionally biased region" description="Low complexity" evidence="26">
    <location>
        <begin position="463"/>
        <end position="473"/>
    </location>
</feature>